<keyword evidence="2" id="KW-1185">Reference proteome</keyword>
<protein>
    <submittedName>
        <fullName evidence="1">Uncharacterized protein</fullName>
    </submittedName>
</protein>
<reference evidence="1" key="2">
    <citation type="submission" date="2020-09" db="EMBL/GenBank/DDBJ databases">
        <authorList>
            <person name="Sun Q."/>
            <person name="Kim S."/>
        </authorList>
    </citation>
    <scope>NUCLEOTIDE SEQUENCE</scope>
    <source>
        <strain evidence="1">KCTC 42590</strain>
    </source>
</reference>
<dbReference type="EMBL" id="BNCI01000001">
    <property type="protein sequence ID" value="GHF16809.1"/>
    <property type="molecule type" value="Genomic_DNA"/>
</dbReference>
<evidence type="ECO:0000313" key="2">
    <source>
        <dbReference type="Proteomes" id="UP000630923"/>
    </source>
</evidence>
<organism evidence="1 2">
    <name type="scientific">Kordiimonas sediminis</name>
    <dbReference type="NCBI Taxonomy" id="1735581"/>
    <lineage>
        <taxon>Bacteria</taxon>
        <taxon>Pseudomonadati</taxon>
        <taxon>Pseudomonadota</taxon>
        <taxon>Alphaproteobacteria</taxon>
        <taxon>Kordiimonadales</taxon>
        <taxon>Kordiimonadaceae</taxon>
        <taxon>Kordiimonas</taxon>
    </lineage>
</organism>
<accession>A0A919ANT2</accession>
<dbReference type="AlphaFoldDB" id="A0A919ANT2"/>
<reference evidence="1" key="1">
    <citation type="journal article" date="2014" name="Int. J. Syst. Evol. Microbiol.">
        <title>Complete genome sequence of Corynebacterium casei LMG S-19264T (=DSM 44701T), isolated from a smear-ripened cheese.</title>
        <authorList>
            <consortium name="US DOE Joint Genome Institute (JGI-PGF)"/>
            <person name="Walter F."/>
            <person name="Albersmeier A."/>
            <person name="Kalinowski J."/>
            <person name="Ruckert C."/>
        </authorList>
    </citation>
    <scope>NUCLEOTIDE SEQUENCE</scope>
    <source>
        <strain evidence="1">KCTC 42590</strain>
    </source>
</reference>
<name>A0A919ANT2_9PROT</name>
<evidence type="ECO:0000313" key="1">
    <source>
        <dbReference type="EMBL" id="GHF16809.1"/>
    </source>
</evidence>
<comment type="caution">
    <text evidence="1">The sequence shown here is derived from an EMBL/GenBank/DDBJ whole genome shotgun (WGS) entry which is preliminary data.</text>
</comment>
<gene>
    <name evidence="1" type="ORF">GCM10017044_08950</name>
</gene>
<dbReference type="RefSeq" id="WP_191250341.1">
    <property type="nucleotide sequence ID" value="NZ_BNCI01000001.1"/>
</dbReference>
<proteinExistence type="predicted"/>
<dbReference type="Proteomes" id="UP000630923">
    <property type="component" value="Unassembled WGS sequence"/>
</dbReference>
<sequence length="74" mass="8345">MQQPLDFDPHYYFGIVAENLLKNLGPKALEYADEALKKMRALGDDEGFDMWVGISEHLNAQARQASIPMQAVVH</sequence>